<dbReference type="GO" id="GO:0016208">
    <property type="term" value="F:AMP binding"/>
    <property type="evidence" value="ECO:0007669"/>
    <property type="project" value="InterPro"/>
</dbReference>
<dbReference type="NCBIfam" id="TIGR02188">
    <property type="entry name" value="Ac_CoA_lig_AcsA"/>
    <property type="match status" value="1"/>
</dbReference>
<dbReference type="InterPro" id="IPR042099">
    <property type="entry name" value="ANL_N_sf"/>
</dbReference>
<keyword evidence="2 5" id="KW-0436">Ligase</keyword>
<evidence type="ECO:0000259" key="8">
    <source>
        <dbReference type="Pfam" id="PF16177"/>
    </source>
</evidence>
<accession>A0A914WHU9</accession>
<dbReference type="Pfam" id="PF13193">
    <property type="entry name" value="AMP-binding_C"/>
    <property type="match status" value="1"/>
</dbReference>
<dbReference type="CDD" id="cd05966">
    <property type="entry name" value="ACS"/>
    <property type="match status" value="1"/>
</dbReference>
<feature type="domain" description="AMP-binding enzyme C-terminal" evidence="7">
    <location>
        <begin position="558"/>
        <end position="636"/>
    </location>
</feature>
<evidence type="ECO:0000256" key="3">
    <source>
        <dbReference type="ARBA" id="ARBA00022741"/>
    </source>
</evidence>
<dbReference type="Pfam" id="PF16177">
    <property type="entry name" value="ACAS_N"/>
    <property type="match status" value="1"/>
</dbReference>
<evidence type="ECO:0000256" key="2">
    <source>
        <dbReference type="ARBA" id="ARBA00022598"/>
    </source>
</evidence>
<protein>
    <recommendedName>
        <fullName evidence="5">Acetyl-coenzyme A synthetase</fullName>
        <ecNumber evidence="5">6.2.1.1</ecNumber>
    </recommendedName>
</protein>
<dbReference type="GO" id="GO:0005524">
    <property type="term" value="F:ATP binding"/>
    <property type="evidence" value="ECO:0007669"/>
    <property type="project" value="UniProtKB-UniRule"/>
</dbReference>
<dbReference type="InterPro" id="IPR011904">
    <property type="entry name" value="Ac_CoA_lig"/>
</dbReference>
<dbReference type="WBParaSite" id="PSAMB.scaffold4285size15102.g23959.t1">
    <property type="protein sequence ID" value="PSAMB.scaffold4285size15102.g23959.t1"/>
    <property type="gene ID" value="PSAMB.scaffold4285size15102.g23959"/>
</dbReference>
<evidence type="ECO:0000313" key="10">
    <source>
        <dbReference type="WBParaSite" id="PSAMB.scaffold4285size15102.g23959.t1"/>
    </source>
</evidence>
<dbReference type="GO" id="GO:0003987">
    <property type="term" value="F:acetate-CoA ligase activity"/>
    <property type="evidence" value="ECO:0007669"/>
    <property type="project" value="UniProtKB-UniRule"/>
</dbReference>
<sequence>MSDVKPKFGLNPIEDVFEPPAPLLAGAHVSGLSSYQDMYRDSLANSETFWKRIAADLYFENASDRGLEWNFDVRKGDIFIRFMQGARTNVAYNCLERNIARGLGSKIAFFWEGNELGDERKITYQELLDQVTTLSAVLRAKGVKKGDRVAIYLPMIIELPVAMLACARIGAVHSVVFAGFSSESLASRIIDGKARVLITADGFCRGPKVFKLKQLADDAIKLCREQNEPVETCIVVKHLERVRIPSGADRPQVNYDDAVDVDYTEEMSRFAGAKSPVEWMDAEDYLFMLYTSGSTGKPKGVVHTQAGYMTYSYATAKFTFDLQDDDVYWCTADCGWITGHTYIVYGPLMNATTGIIFEGIPTHPDPGRCWNLVEKYKVTKMYTAPTLIRSLMAFKEEFVTKYDRSSLKILGSVGEPINPAAWLWYYKVVGESRCAIVDTYWQTETGGHIITPMPAATPTKPGSATLPFFGVEPVIVDAQGQEIEGPGEGNLCIKRPWPGIMRTVYGDADRFAKTYFASFPGYYFTGDGARRDEDGYLWVTGRVDDLMNVSGHLLSTAEIESALVAHHSVAEAAVVAAPHDIKGSTPYAFVSLKVGAKLTPALIDELKLMVRTKIGAIAVPDAIQYSPGLPKTRSGKITRRILRKIAEGDRKADLGDTTTLADESVIAQLWEGRNGGCCG</sequence>
<dbReference type="EC" id="6.2.1.1" evidence="5"/>
<organism evidence="9 10">
    <name type="scientific">Plectus sambesii</name>
    <dbReference type="NCBI Taxonomy" id="2011161"/>
    <lineage>
        <taxon>Eukaryota</taxon>
        <taxon>Metazoa</taxon>
        <taxon>Ecdysozoa</taxon>
        <taxon>Nematoda</taxon>
        <taxon>Chromadorea</taxon>
        <taxon>Plectida</taxon>
        <taxon>Plectina</taxon>
        <taxon>Plectoidea</taxon>
        <taxon>Plectidae</taxon>
        <taxon>Plectus</taxon>
    </lineage>
</organism>
<evidence type="ECO:0000259" key="6">
    <source>
        <dbReference type="Pfam" id="PF00501"/>
    </source>
</evidence>
<dbReference type="InterPro" id="IPR025110">
    <property type="entry name" value="AMP-bd_C"/>
</dbReference>
<reference evidence="10" key="1">
    <citation type="submission" date="2022-11" db="UniProtKB">
        <authorList>
            <consortium name="WormBaseParasite"/>
        </authorList>
    </citation>
    <scope>IDENTIFICATION</scope>
</reference>
<evidence type="ECO:0000256" key="5">
    <source>
        <dbReference type="RuleBase" id="RU361147"/>
    </source>
</evidence>
<comment type="catalytic activity">
    <reaction evidence="5">
        <text>acetate + ATP + CoA = acetyl-CoA + AMP + diphosphate</text>
        <dbReference type="Rhea" id="RHEA:23176"/>
        <dbReference type="ChEBI" id="CHEBI:30089"/>
        <dbReference type="ChEBI" id="CHEBI:30616"/>
        <dbReference type="ChEBI" id="CHEBI:33019"/>
        <dbReference type="ChEBI" id="CHEBI:57287"/>
        <dbReference type="ChEBI" id="CHEBI:57288"/>
        <dbReference type="ChEBI" id="CHEBI:456215"/>
        <dbReference type="EC" id="6.2.1.1"/>
    </reaction>
</comment>
<dbReference type="InterPro" id="IPR000873">
    <property type="entry name" value="AMP-dep_synth/lig_dom"/>
</dbReference>
<dbReference type="NCBIfam" id="NF001208">
    <property type="entry name" value="PRK00174.1"/>
    <property type="match status" value="1"/>
</dbReference>
<dbReference type="InterPro" id="IPR045851">
    <property type="entry name" value="AMP-bd_C_sf"/>
</dbReference>
<keyword evidence="9" id="KW-1185">Reference proteome</keyword>
<evidence type="ECO:0000259" key="7">
    <source>
        <dbReference type="Pfam" id="PF13193"/>
    </source>
</evidence>
<evidence type="ECO:0000256" key="4">
    <source>
        <dbReference type="ARBA" id="ARBA00022840"/>
    </source>
</evidence>
<dbReference type="FunFam" id="3.40.50.12780:FF:000001">
    <property type="entry name" value="Acetyl-coenzyme A synthetase"/>
    <property type="match status" value="1"/>
</dbReference>
<evidence type="ECO:0000256" key="1">
    <source>
        <dbReference type="ARBA" id="ARBA00006432"/>
    </source>
</evidence>
<dbReference type="Gene3D" id="3.40.50.12780">
    <property type="entry name" value="N-terminal domain of ligase-like"/>
    <property type="match status" value="1"/>
</dbReference>
<dbReference type="Proteomes" id="UP000887566">
    <property type="component" value="Unplaced"/>
</dbReference>
<dbReference type="InterPro" id="IPR020845">
    <property type="entry name" value="AMP-binding_CS"/>
</dbReference>
<evidence type="ECO:0000313" key="9">
    <source>
        <dbReference type="Proteomes" id="UP000887566"/>
    </source>
</evidence>
<name>A0A914WHU9_9BILA</name>
<keyword evidence="3 5" id="KW-0547">Nucleotide-binding</keyword>
<dbReference type="AlphaFoldDB" id="A0A914WHU9"/>
<dbReference type="Pfam" id="PF00501">
    <property type="entry name" value="AMP-binding"/>
    <property type="match status" value="1"/>
</dbReference>
<dbReference type="PROSITE" id="PS00455">
    <property type="entry name" value="AMP_BINDING"/>
    <property type="match status" value="1"/>
</dbReference>
<dbReference type="PANTHER" id="PTHR24095:SF244">
    <property type="entry name" value="ACETYL-COENZYME A SYNTHETASE"/>
    <property type="match status" value="1"/>
</dbReference>
<comment type="similarity">
    <text evidence="1 5">Belongs to the ATP-dependent AMP-binding enzyme family.</text>
</comment>
<dbReference type="Gene3D" id="3.30.300.30">
    <property type="match status" value="1"/>
</dbReference>
<dbReference type="SUPFAM" id="SSF56801">
    <property type="entry name" value="Acetyl-CoA synthetase-like"/>
    <property type="match status" value="1"/>
</dbReference>
<feature type="domain" description="AMP-dependent synthetase/ligase" evidence="6">
    <location>
        <begin position="101"/>
        <end position="503"/>
    </location>
</feature>
<feature type="domain" description="Acetyl-coenzyme A synthetase N-terminal" evidence="8">
    <location>
        <begin position="35"/>
        <end position="94"/>
    </location>
</feature>
<dbReference type="InterPro" id="IPR032387">
    <property type="entry name" value="ACAS_N"/>
</dbReference>
<proteinExistence type="inferred from homology"/>
<dbReference type="PANTHER" id="PTHR24095">
    <property type="entry name" value="ACETYL-COENZYME A SYNTHETASE"/>
    <property type="match status" value="1"/>
</dbReference>
<keyword evidence="4 5" id="KW-0067">ATP-binding</keyword>
<dbReference type="GO" id="GO:0019427">
    <property type="term" value="P:acetyl-CoA biosynthetic process from acetate"/>
    <property type="evidence" value="ECO:0007669"/>
    <property type="project" value="InterPro"/>
</dbReference>